<organism evidence="1 2">
    <name type="scientific">Rhabditophanes sp. KR3021</name>
    <dbReference type="NCBI Taxonomy" id="114890"/>
    <lineage>
        <taxon>Eukaryota</taxon>
        <taxon>Metazoa</taxon>
        <taxon>Ecdysozoa</taxon>
        <taxon>Nematoda</taxon>
        <taxon>Chromadorea</taxon>
        <taxon>Rhabditida</taxon>
        <taxon>Tylenchina</taxon>
        <taxon>Panagrolaimomorpha</taxon>
        <taxon>Strongyloidoidea</taxon>
        <taxon>Alloionematidae</taxon>
        <taxon>Rhabditophanes</taxon>
    </lineage>
</organism>
<dbReference type="Proteomes" id="UP000095286">
    <property type="component" value="Unplaced"/>
</dbReference>
<evidence type="ECO:0000313" key="2">
    <source>
        <dbReference type="WBParaSite" id="RSKR_0000943900.1"/>
    </source>
</evidence>
<evidence type="ECO:0000313" key="1">
    <source>
        <dbReference type="Proteomes" id="UP000095286"/>
    </source>
</evidence>
<proteinExistence type="predicted"/>
<dbReference type="WBParaSite" id="RSKR_0000943900.1">
    <property type="protein sequence ID" value="RSKR_0000943900.1"/>
    <property type="gene ID" value="RSKR_0000943900"/>
</dbReference>
<protein>
    <submittedName>
        <fullName evidence="2">RNA helicase</fullName>
    </submittedName>
</protein>
<sequence length="1599" mass="181562">MDNIPLPGECQLPPNSIKKDNKEKMKFTFRGIQIDADNSKRHLNEYLQKYGIPAAQYNYTTIVNKSTLTFSATSKVTINGKEYEGSGKGITKKAASNVCSLYLLKQMVPADEYNQTVCESDLKCNESVKEVCVIKTDQKLKADMESYLKLKNIKLPEIPKYEANKEISLMSRISLNKFRQDRFRGCTISDWRPPFEGYDCWRASPLLNNSPFADRSMETINISIGAAESHKIPKAYIENVRKSLPVYKHYQEIVNKSLHNQILLIKSATGSGKSTQVAQFLLAHYINEGRGGEFNCYVTQPRRISAISLAERVAKERYENVGESIGYAVRFNFCLPRPYGAVCFCTVGALLKRLERGLNGISHVIIDEIHERDMSTDFLLIVFKEICVKFPQLRIILMSATVDTSLFSNYFPNLEVLSISEVGFNVEYYYLQDIVQALKYFTPTYELPKINKDPSFWEWSNKNADTGLTPLSKIITEKILEVDDIPYDIIKAIIEECAQKSGDGSVLVFLPGWVEIQFLIKYLKEAPRKKGGLGYYMVPLHSQLPIEEQRVVFQAPPKNHMKIIISTNIAESSITVPDVIYVIDSCRVRKKLLMERSDVAEFVQMWTSKACILQRRGRAGRVRDGFCFHLCTKEQYETLPDYSMPEILCSPLHTMILYIKMLGFGDSATFIGKALEPPERNDVLEDENYLQALCALDEYKELTSLGTKLANLPINPRMGKALLMAAIFDLICPMSMIAASEELQKETFNILPDIAPIRDAIDRLCGDWSSDHLLPLFIHEYLLKNSSNSMTMLVSCQNLNINSSTRSSTLELYRQLTNILRSKCSIPFADQIVGIDNKKDNAKLHVLVSLVLSAYYPNVAYIEKRRSYLNINKSKMVPNKASVTVLKSENNTSKFCVFTEHVISLFNSCKTISVISPLQILLFGCNDVIVVGENEILVDNFFRIQMEPKFAQLILAMRPCVNELLINVCEQPDTLRTCDFNRFCVKNIVERISSLYYRSNEVNDVNKIMRHQTAISFPDVEEILERNDFVNGDFVPDLEASKVQVSESSKVGAHSLQYLKSCDVDLSIFQFDFETIEKESGSKEMVERDVGLKVFSEKGNEVAEKDIEIMETTDEIVKKSCNIPENSGEIIEKINESATECGDVAEKGSVEEKCETVAISTGPAKITEMSQSIYAGFVPIARKNNSTDDSLGSNKHAKLQGKQLLNIQSLNHHINMHEAPNHCDNIDKKFQEPFQRERNVILNDTEDIIGKPVAGFSLDSRVFVKLFKMLSRSVPYLRRLASQSSTAGTALVQKEDTKDNKSISKKYVKAQVEKKEWSLFGDRAFVPTNLSYPNEKGEPGYDPDMPLKEILKDSPTIMKDELKKFMNEVNDSIQIEKIEAIEDTGILRHGDTKVQYKFKGEEDMDIWRTGCDADWGKGFSSGSLILTENNTGLFSGNIDTTVMKDGVVERAGWASMKTQDKSSFNRKKYMTRWWNYSHLIVRCRGDGRSYKLMLHVPGSIDLTWGDSYSYPLHTHGGPYWQVEKIPFSRFFHTVSGRIQDKQHRMNQQNISSLGIVLMDRMDGPFKLEIDFIGVSHDKSHVETFAYETYTLPLFNTDGF</sequence>
<reference evidence="2" key="1">
    <citation type="submission" date="2016-11" db="UniProtKB">
        <authorList>
            <consortium name="WormBaseParasite"/>
        </authorList>
    </citation>
    <scope>IDENTIFICATION</scope>
    <source>
        <strain evidence="2">KR3021</strain>
    </source>
</reference>
<accession>A0AC35UA59</accession>
<name>A0AC35UA59_9BILA</name>